<accession>A0A6A6U3H3</accession>
<proteinExistence type="inferred from homology"/>
<dbReference type="OrthoDB" id="539541at2759"/>
<organism evidence="8 9">
    <name type="scientific">Microthyrium microscopicum</name>
    <dbReference type="NCBI Taxonomy" id="703497"/>
    <lineage>
        <taxon>Eukaryota</taxon>
        <taxon>Fungi</taxon>
        <taxon>Dikarya</taxon>
        <taxon>Ascomycota</taxon>
        <taxon>Pezizomycotina</taxon>
        <taxon>Dothideomycetes</taxon>
        <taxon>Dothideomycetes incertae sedis</taxon>
        <taxon>Microthyriales</taxon>
        <taxon>Microthyriaceae</taxon>
        <taxon>Microthyrium</taxon>
    </lineage>
</organism>
<dbReference type="InterPro" id="IPR031310">
    <property type="entry name" value="Ribosomal_uL5_N"/>
</dbReference>
<dbReference type="AlphaFoldDB" id="A0A6A6U3H3"/>
<evidence type="ECO:0000259" key="6">
    <source>
        <dbReference type="Pfam" id="PF00281"/>
    </source>
</evidence>
<reference evidence="8" key="1">
    <citation type="journal article" date="2020" name="Stud. Mycol.">
        <title>101 Dothideomycetes genomes: a test case for predicting lifestyles and emergence of pathogens.</title>
        <authorList>
            <person name="Haridas S."/>
            <person name="Albert R."/>
            <person name="Binder M."/>
            <person name="Bloem J."/>
            <person name="Labutti K."/>
            <person name="Salamov A."/>
            <person name="Andreopoulos B."/>
            <person name="Baker S."/>
            <person name="Barry K."/>
            <person name="Bills G."/>
            <person name="Bluhm B."/>
            <person name="Cannon C."/>
            <person name="Castanera R."/>
            <person name="Culley D."/>
            <person name="Daum C."/>
            <person name="Ezra D."/>
            <person name="Gonzalez J."/>
            <person name="Henrissat B."/>
            <person name="Kuo A."/>
            <person name="Liang C."/>
            <person name="Lipzen A."/>
            <person name="Lutzoni F."/>
            <person name="Magnuson J."/>
            <person name="Mondo S."/>
            <person name="Nolan M."/>
            <person name="Ohm R."/>
            <person name="Pangilinan J."/>
            <person name="Park H.-J."/>
            <person name="Ramirez L."/>
            <person name="Alfaro M."/>
            <person name="Sun H."/>
            <person name="Tritt A."/>
            <person name="Yoshinaga Y."/>
            <person name="Zwiers L.-H."/>
            <person name="Turgeon B."/>
            <person name="Goodwin S."/>
            <person name="Spatafora J."/>
            <person name="Crous P."/>
            <person name="Grigoriev I."/>
        </authorList>
    </citation>
    <scope>NUCLEOTIDE SEQUENCE</scope>
    <source>
        <strain evidence="8">CBS 115976</strain>
    </source>
</reference>
<protein>
    <recommendedName>
        <fullName evidence="4">Large ribosomal subunit protein uL5m</fullName>
    </recommendedName>
</protein>
<dbReference type="InterPro" id="IPR022803">
    <property type="entry name" value="Ribosomal_uL5_dom_sf"/>
</dbReference>
<keyword evidence="3" id="KW-0687">Ribonucleoprotein</keyword>
<dbReference type="Pfam" id="PF00281">
    <property type="entry name" value="Ribosomal_L5"/>
    <property type="match status" value="1"/>
</dbReference>
<dbReference type="Proteomes" id="UP000799302">
    <property type="component" value="Unassembled WGS sequence"/>
</dbReference>
<evidence type="ECO:0000313" key="8">
    <source>
        <dbReference type="EMBL" id="KAF2666226.1"/>
    </source>
</evidence>
<feature type="domain" description="Large ribosomal subunit protein uL5 N-terminal" evidence="6">
    <location>
        <begin position="112"/>
        <end position="163"/>
    </location>
</feature>
<feature type="domain" description="Large ribosomal subunit protein uL5 C-terminal" evidence="7">
    <location>
        <begin position="170"/>
        <end position="268"/>
    </location>
</feature>
<dbReference type="GO" id="GO:1990904">
    <property type="term" value="C:ribonucleoprotein complex"/>
    <property type="evidence" value="ECO:0007669"/>
    <property type="project" value="UniProtKB-KW"/>
</dbReference>
<dbReference type="Pfam" id="PF00673">
    <property type="entry name" value="Ribosomal_L5_C"/>
    <property type="match status" value="1"/>
</dbReference>
<evidence type="ECO:0000256" key="5">
    <source>
        <dbReference type="SAM" id="MobiDB-lite"/>
    </source>
</evidence>
<evidence type="ECO:0000259" key="7">
    <source>
        <dbReference type="Pfam" id="PF00673"/>
    </source>
</evidence>
<dbReference type="SUPFAM" id="SSF55282">
    <property type="entry name" value="RL5-like"/>
    <property type="match status" value="1"/>
</dbReference>
<dbReference type="FunFam" id="3.30.1440.10:FF:000001">
    <property type="entry name" value="50S ribosomal protein L5"/>
    <property type="match status" value="1"/>
</dbReference>
<dbReference type="GO" id="GO:0005840">
    <property type="term" value="C:ribosome"/>
    <property type="evidence" value="ECO:0007669"/>
    <property type="project" value="UniProtKB-KW"/>
</dbReference>
<keyword evidence="2 8" id="KW-0689">Ribosomal protein</keyword>
<dbReference type="PANTHER" id="PTHR11994">
    <property type="entry name" value="60S RIBOSOMAL PROTEIN L11-RELATED"/>
    <property type="match status" value="1"/>
</dbReference>
<feature type="compositionally biased region" description="Low complexity" evidence="5">
    <location>
        <begin position="1"/>
        <end position="18"/>
    </location>
</feature>
<dbReference type="InterPro" id="IPR002132">
    <property type="entry name" value="Ribosomal_uL5"/>
</dbReference>
<comment type="similarity">
    <text evidence="1">Belongs to the universal ribosomal protein uL5 family.</text>
</comment>
<name>A0A6A6U3H3_9PEZI</name>
<evidence type="ECO:0000256" key="3">
    <source>
        <dbReference type="ARBA" id="ARBA00023274"/>
    </source>
</evidence>
<dbReference type="Gene3D" id="3.30.1440.10">
    <property type="match status" value="1"/>
</dbReference>
<evidence type="ECO:0000256" key="1">
    <source>
        <dbReference type="ARBA" id="ARBA00008553"/>
    </source>
</evidence>
<dbReference type="GO" id="GO:0006412">
    <property type="term" value="P:translation"/>
    <property type="evidence" value="ECO:0007669"/>
    <property type="project" value="InterPro"/>
</dbReference>
<gene>
    <name evidence="8" type="ORF">BT63DRAFT_428005</name>
</gene>
<dbReference type="EMBL" id="MU004239">
    <property type="protein sequence ID" value="KAF2666226.1"/>
    <property type="molecule type" value="Genomic_DNA"/>
</dbReference>
<sequence>MTTSYKYRPPKYYRGPLHPHQPPPPDDISSREFIPGPFTQPRLLETYDSVVASDMLALCYTHVIPGEGLKDRGDRMRHWVGDSPYYENRPPKGPKGGHGRLRPIHKPISFKNIPELRKAVIHTHVPDAVENRGYLHSASMLLQSISGHRAEVHKAKMSVQEWGAKKGKHVSLTVELEGEDMYHFMAKLVEIVMPQIKDWPGVSRGSGDSVGNISLGLRPEDLTLFPEVEVNLDMYPPDKIPGCHIQIQTSAVTDKEARLLLSTIGVPFHDKVKKR</sequence>
<feature type="region of interest" description="Disordered" evidence="5">
    <location>
        <begin position="1"/>
        <end position="29"/>
    </location>
</feature>
<evidence type="ECO:0000256" key="2">
    <source>
        <dbReference type="ARBA" id="ARBA00022980"/>
    </source>
</evidence>
<evidence type="ECO:0000256" key="4">
    <source>
        <dbReference type="ARBA" id="ARBA00040368"/>
    </source>
</evidence>
<evidence type="ECO:0000313" key="9">
    <source>
        <dbReference type="Proteomes" id="UP000799302"/>
    </source>
</evidence>
<dbReference type="InterPro" id="IPR031309">
    <property type="entry name" value="Ribosomal_uL5_C"/>
</dbReference>
<dbReference type="GO" id="GO:0003735">
    <property type="term" value="F:structural constituent of ribosome"/>
    <property type="evidence" value="ECO:0007669"/>
    <property type="project" value="InterPro"/>
</dbReference>
<keyword evidence="9" id="KW-1185">Reference proteome</keyword>